<comment type="caution">
    <text evidence="4">The sequence shown here is derived from an EMBL/GenBank/DDBJ whole genome shotgun (WGS) entry which is preliminary data.</text>
</comment>
<dbReference type="InterPro" id="IPR034139">
    <property type="entry name" value="TOPRIM_OLD"/>
</dbReference>
<dbReference type="Pfam" id="PF13304">
    <property type="entry name" value="AAA_21"/>
    <property type="match status" value="1"/>
</dbReference>
<dbReference type="CDD" id="cd01026">
    <property type="entry name" value="TOPRIM_OLD"/>
    <property type="match status" value="1"/>
</dbReference>
<evidence type="ECO:0000259" key="1">
    <source>
        <dbReference type="Pfam" id="PF13304"/>
    </source>
</evidence>
<dbReference type="SUPFAM" id="SSF52540">
    <property type="entry name" value="P-loop containing nucleoside triphosphate hydrolases"/>
    <property type="match status" value="1"/>
</dbReference>
<dbReference type="GO" id="GO:0005524">
    <property type="term" value="F:ATP binding"/>
    <property type="evidence" value="ECO:0007669"/>
    <property type="project" value="InterPro"/>
</dbReference>
<dbReference type="InterPro" id="IPR003959">
    <property type="entry name" value="ATPase_AAA_core"/>
</dbReference>
<dbReference type="InterPro" id="IPR051396">
    <property type="entry name" value="Bact_Antivir_Def_Nuclease"/>
</dbReference>
<feature type="domain" description="OLD protein-like TOPRIM" evidence="3">
    <location>
        <begin position="374"/>
        <end position="438"/>
    </location>
</feature>
<dbReference type="Pfam" id="PF13476">
    <property type="entry name" value="AAA_23"/>
    <property type="match status" value="1"/>
</dbReference>
<dbReference type="InterPro" id="IPR027417">
    <property type="entry name" value="P-loop_NTPase"/>
</dbReference>
<dbReference type="Pfam" id="PF20469">
    <property type="entry name" value="OLD-like_TOPRIM"/>
    <property type="match status" value="1"/>
</dbReference>
<dbReference type="Gene3D" id="3.40.50.300">
    <property type="entry name" value="P-loop containing nucleotide triphosphate hydrolases"/>
    <property type="match status" value="1"/>
</dbReference>
<dbReference type="InterPro" id="IPR038729">
    <property type="entry name" value="Rad50/SbcC_AAA"/>
</dbReference>
<dbReference type="Proteomes" id="UP000315400">
    <property type="component" value="Unassembled WGS sequence"/>
</dbReference>
<protein>
    <submittedName>
        <fullName evidence="4">AAA family ATPase</fullName>
    </submittedName>
</protein>
<feature type="domain" description="Rad50/SbcC-type AAA" evidence="2">
    <location>
        <begin position="4"/>
        <end position="49"/>
    </location>
</feature>
<dbReference type="PANTHER" id="PTHR43581:SF4">
    <property type="entry name" value="ATP_GTP PHOSPHATASE"/>
    <property type="match status" value="1"/>
</dbReference>
<evidence type="ECO:0000259" key="2">
    <source>
        <dbReference type="Pfam" id="PF13476"/>
    </source>
</evidence>
<dbReference type="GO" id="GO:0006302">
    <property type="term" value="P:double-strand break repair"/>
    <property type="evidence" value="ECO:0007669"/>
    <property type="project" value="InterPro"/>
</dbReference>
<proteinExistence type="predicted"/>
<accession>A0A540VRS8</accession>
<evidence type="ECO:0000313" key="4">
    <source>
        <dbReference type="EMBL" id="TQE99479.1"/>
    </source>
</evidence>
<reference evidence="4 5" key="1">
    <citation type="submission" date="2019-06" db="EMBL/GenBank/DDBJ databases">
        <title>Metagenome assembled Genome of Spiribacter salinus SL48-SHIP from the microbial mat of Salt Lake 48 (Novosibirsk region, Russia).</title>
        <authorList>
            <person name="Shipova A."/>
            <person name="Rozanov A.S."/>
            <person name="Bryanskaya A.V."/>
            <person name="Peltek S.E."/>
        </authorList>
    </citation>
    <scope>NUCLEOTIDE SEQUENCE [LARGE SCALE GENOMIC DNA]</scope>
    <source>
        <strain evidence="4">SL48-SHIP-2</strain>
    </source>
</reference>
<organism evidence="4 5">
    <name type="scientific">Spiribacter salinus</name>
    <dbReference type="NCBI Taxonomy" id="1335746"/>
    <lineage>
        <taxon>Bacteria</taxon>
        <taxon>Pseudomonadati</taxon>
        <taxon>Pseudomonadota</taxon>
        <taxon>Gammaproteobacteria</taxon>
        <taxon>Chromatiales</taxon>
        <taxon>Ectothiorhodospiraceae</taxon>
        <taxon>Spiribacter</taxon>
    </lineage>
</organism>
<dbReference type="PANTHER" id="PTHR43581">
    <property type="entry name" value="ATP/GTP PHOSPHATASE"/>
    <property type="match status" value="1"/>
</dbReference>
<name>A0A540VRS8_9GAMM</name>
<evidence type="ECO:0000259" key="3">
    <source>
        <dbReference type="Pfam" id="PF20469"/>
    </source>
</evidence>
<gene>
    <name evidence="4" type="ORF">FKY71_08360</name>
</gene>
<feature type="domain" description="ATPase AAA-type core" evidence="1">
    <location>
        <begin position="268"/>
        <end position="332"/>
    </location>
</feature>
<evidence type="ECO:0000313" key="5">
    <source>
        <dbReference type="Proteomes" id="UP000315400"/>
    </source>
</evidence>
<dbReference type="GO" id="GO:0016887">
    <property type="term" value="F:ATP hydrolysis activity"/>
    <property type="evidence" value="ECO:0007669"/>
    <property type="project" value="InterPro"/>
</dbReference>
<dbReference type="AlphaFoldDB" id="A0A540VRS8"/>
<dbReference type="EMBL" id="VIFK01000058">
    <property type="protein sequence ID" value="TQE99479.1"/>
    <property type="molecule type" value="Genomic_DNA"/>
</dbReference>
<sequence length="534" mass="59648">MIRKILLKNFKRFDQGTIEFTSGLNMLVGDNDSGKSTLLEAINLGLTKRWNGRFFEAEFSHHFVPASVTAAFLADVHAGKAPQPPEVLVEIYLEDRPSLAKLKGENNSLREDCPGYRLRAALDPDFTEEYQAFLEEPETVNNVPTEFYKIDWTDFAGQPVNVRALRIKASLIDASRIRLHSGADYHLQKIIGDTLDAKQRAQLARSYRNHQESFGANPSIAAINTSLAKESSSITRKSFSMEIDTTGSNGWQAALGPHLDKLPFEFSGSGEQNRLKILLALARRVDESHVILIEEPENHLAFSSLNNLVERVAEQSGDRQVIVATHSSFVVNKLGLNQLMFLSANQTARLTDLPRGTQDYFKKLAGYDTLRLVLAEKVVLVEGPSDELVFQRAYFDRHLRRPIEDGIDVISVRGLSAKRYLDLAIPLERRVVVLADNDGDHAGKVDSRFTDYTAHPFITLARSDEDGLPTLEPQLLGANGRTTVNAILDTDFTNDDDLLAYMKSNKTEVALKFHDATKPVQWPIYIEDAIDALA</sequence>